<keyword evidence="1" id="KW-0472">Membrane</keyword>
<evidence type="ECO:0000256" key="1">
    <source>
        <dbReference type="SAM" id="Phobius"/>
    </source>
</evidence>
<accession>A0A0H3ZSL2</accession>
<protein>
    <submittedName>
        <fullName evidence="2">Uncharacterized protein</fullName>
    </submittedName>
</protein>
<keyword evidence="1" id="KW-1133">Transmembrane helix</keyword>
<sequence>MIRRQAGFSVLDFVLAMGVVSAILALGATFGMNMLRQGEQQTAFKVAMTDVWQATERAIIDEWQQSGCRTLTTPPSLSSLVEHFEAPAYLLTLPYAITIDYRTASSVTVSGGVTLTVTLPEGMSGFSLKPVLTPLAQSVRVSERSVVLYYNIASIQSPLQHQYFDAETGCMQGDYS</sequence>
<keyword evidence="1" id="KW-0812">Transmembrane</keyword>
<evidence type="ECO:0000313" key="2">
    <source>
        <dbReference type="EMBL" id="AKN39255.1"/>
    </source>
</evidence>
<dbReference type="EMBL" id="KP795639">
    <property type="protein sequence ID" value="AKN39255.1"/>
    <property type="molecule type" value="Genomic_DNA"/>
</dbReference>
<name>A0A0H3ZSL2_9VIBR</name>
<proteinExistence type="predicted"/>
<organism evidence="2">
    <name type="scientific">Vibrio tasmaniensis</name>
    <dbReference type="NCBI Taxonomy" id="212663"/>
    <lineage>
        <taxon>Bacteria</taxon>
        <taxon>Pseudomonadati</taxon>
        <taxon>Pseudomonadota</taxon>
        <taxon>Gammaproteobacteria</taxon>
        <taxon>Vibrionales</taxon>
        <taxon>Vibrionaceae</taxon>
        <taxon>Vibrio</taxon>
    </lineage>
</organism>
<feature type="transmembrane region" description="Helical" evidence="1">
    <location>
        <begin position="13"/>
        <end position="35"/>
    </location>
</feature>
<dbReference type="AlphaFoldDB" id="A0A0H3ZSL2"/>
<reference evidence="2" key="1">
    <citation type="journal article" date="2015" name="MBio">
        <title>Eco-Evolutionary Dynamics of Episomes among Ecologically Cohesive Bacterial Populations.</title>
        <authorList>
            <person name="Xue H."/>
            <person name="Cordero O.X."/>
            <person name="Camas F.M."/>
            <person name="Trimble W."/>
            <person name="Meyer F."/>
            <person name="Guglielmini J."/>
            <person name="Rocha E.P."/>
            <person name="Polz M.F."/>
        </authorList>
    </citation>
    <scope>NUCLEOTIDE SEQUENCE</scope>
    <source>
        <strain evidence="2">FF_375</strain>
    </source>
</reference>